<evidence type="ECO:0000256" key="4">
    <source>
        <dbReference type="ARBA" id="ARBA00004614"/>
    </source>
</evidence>
<dbReference type="GO" id="GO:0034045">
    <property type="term" value="C:phagophore assembly site membrane"/>
    <property type="evidence" value="ECO:0007669"/>
    <property type="project" value="UniProtKB-SubCell"/>
</dbReference>
<dbReference type="RefSeq" id="XP_031856273.1">
    <property type="nucleotide sequence ID" value="XM_032000382.1"/>
</dbReference>
<keyword evidence="7" id="KW-0813">Transport</keyword>
<feature type="chain" id="PRO_5022906952" description="Autophagy-related protein 27" evidence="20">
    <location>
        <begin position="28"/>
        <end position="309"/>
    </location>
</feature>
<keyword evidence="8 19" id="KW-0812">Transmembrane</keyword>
<dbReference type="InterPro" id="IPR009011">
    <property type="entry name" value="Man6P_isomerase_rcpt-bd_dom_sf"/>
</dbReference>
<dbReference type="GO" id="GO:0015031">
    <property type="term" value="P:protein transport"/>
    <property type="evidence" value="ECO:0007669"/>
    <property type="project" value="UniProtKB-KW"/>
</dbReference>
<dbReference type="GO" id="GO:0006914">
    <property type="term" value="P:autophagy"/>
    <property type="evidence" value="ECO:0007669"/>
    <property type="project" value="UniProtKB-KW"/>
</dbReference>
<reference evidence="22 23" key="1">
    <citation type="submission" date="2019-09" db="EMBL/GenBank/DDBJ databases">
        <authorList>
            <person name="Brejova B."/>
        </authorList>
    </citation>
    <scope>NUCLEOTIDE SEQUENCE [LARGE SCALE GENOMIC DNA]</scope>
</reference>
<dbReference type="PANTHER" id="PTHR15071:SF13">
    <property type="entry name" value="AUTOPHAGY-RELATED PROTEIN 27"/>
    <property type="match status" value="1"/>
</dbReference>
<dbReference type="EMBL" id="CABVLU010000005">
    <property type="protein sequence ID" value="VVT57383.1"/>
    <property type="molecule type" value="Genomic_DNA"/>
</dbReference>
<dbReference type="AlphaFoldDB" id="A0A5E8C153"/>
<dbReference type="GO" id="GO:0030659">
    <property type="term" value="C:cytoplasmic vesicle membrane"/>
    <property type="evidence" value="ECO:0007669"/>
    <property type="project" value="UniProtKB-SubCell"/>
</dbReference>
<dbReference type="Pfam" id="PF09451">
    <property type="entry name" value="ATG27"/>
    <property type="match status" value="1"/>
</dbReference>
<comment type="similarity">
    <text evidence="5">Belongs to the ATG27 family.</text>
</comment>
<keyword evidence="17" id="KW-0968">Cytoplasmic vesicle</keyword>
<dbReference type="OrthoDB" id="29460at2759"/>
<keyword evidence="11 19" id="KW-1133">Transmembrane helix</keyword>
<dbReference type="GO" id="GO:0031966">
    <property type="term" value="C:mitochondrial membrane"/>
    <property type="evidence" value="ECO:0007669"/>
    <property type="project" value="UniProtKB-SubCell"/>
</dbReference>
<keyword evidence="12" id="KW-0072">Autophagy</keyword>
<evidence type="ECO:0000256" key="15">
    <source>
        <dbReference type="ARBA" id="ARBA00023136"/>
    </source>
</evidence>
<dbReference type="InterPro" id="IPR044865">
    <property type="entry name" value="MRH_dom"/>
</dbReference>
<evidence type="ECO:0000256" key="12">
    <source>
        <dbReference type="ARBA" id="ARBA00023006"/>
    </source>
</evidence>
<dbReference type="PROSITE" id="PS51914">
    <property type="entry name" value="MRH"/>
    <property type="match status" value="1"/>
</dbReference>
<evidence type="ECO:0000256" key="6">
    <source>
        <dbReference type="ARBA" id="ARBA00013776"/>
    </source>
</evidence>
<keyword evidence="9 20" id="KW-0732">Signal</keyword>
<evidence type="ECO:0000256" key="7">
    <source>
        <dbReference type="ARBA" id="ARBA00022448"/>
    </source>
</evidence>
<dbReference type="GO" id="GO:0000139">
    <property type="term" value="C:Golgi membrane"/>
    <property type="evidence" value="ECO:0007669"/>
    <property type="project" value="UniProtKB-SubCell"/>
</dbReference>
<keyword evidence="15 19" id="KW-0472">Membrane</keyword>
<evidence type="ECO:0000256" key="8">
    <source>
        <dbReference type="ARBA" id="ARBA00022692"/>
    </source>
</evidence>
<evidence type="ECO:0000313" key="23">
    <source>
        <dbReference type="Proteomes" id="UP000398389"/>
    </source>
</evidence>
<feature type="compositionally biased region" description="Basic and acidic residues" evidence="18">
    <location>
        <begin position="206"/>
        <end position="232"/>
    </location>
</feature>
<evidence type="ECO:0000256" key="5">
    <source>
        <dbReference type="ARBA" id="ARBA00005363"/>
    </source>
</evidence>
<comment type="subcellular location">
    <subcellularLocation>
        <location evidence="2">Cytoplasmic vesicle membrane</location>
        <topology evidence="2">Single-pass type I membrane protein</topology>
    </subcellularLocation>
    <subcellularLocation>
        <location evidence="4">Golgi apparatus membrane</location>
        <topology evidence="4">Single-pass type I membrane protein</topology>
    </subcellularLocation>
    <subcellularLocation>
        <location evidence="1">Mitochondrion membrane</location>
        <topology evidence="1">Single-pass membrane protein</topology>
    </subcellularLocation>
    <subcellularLocation>
        <location evidence="3">Preautophagosomal structure membrane</location>
        <topology evidence="3">Single-pass type I membrane protein</topology>
    </subcellularLocation>
</comment>
<evidence type="ECO:0000256" key="14">
    <source>
        <dbReference type="ARBA" id="ARBA00023128"/>
    </source>
</evidence>
<evidence type="ECO:0000256" key="20">
    <source>
        <dbReference type="SAM" id="SignalP"/>
    </source>
</evidence>
<dbReference type="Proteomes" id="UP000398389">
    <property type="component" value="Unassembled WGS sequence"/>
</dbReference>
<evidence type="ECO:0000259" key="21">
    <source>
        <dbReference type="PROSITE" id="PS51914"/>
    </source>
</evidence>
<evidence type="ECO:0000256" key="1">
    <source>
        <dbReference type="ARBA" id="ARBA00004304"/>
    </source>
</evidence>
<dbReference type="Gene3D" id="2.70.130.10">
    <property type="entry name" value="Mannose-6-phosphate receptor binding domain"/>
    <property type="match status" value="1"/>
</dbReference>
<dbReference type="SUPFAM" id="SSF50911">
    <property type="entry name" value="Mannose 6-phosphate receptor domain"/>
    <property type="match status" value="1"/>
</dbReference>
<protein>
    <recommendedName>
        <fullName evidence="6">Autophagy-related protein 27</fullName>
    </recommendedName>
</protein>
<feature type="domain" description="MRH" evidence="21">
    <location>
        <begin position="29"/>
        <end position="199"/>
    </location>
</feature>
<accession>A0A5E8C153</accession>
<proteinExistence type="inferred from homology"/>
<keyword evidence="13" id="KW-0333">Golgi apparatus</keyword>
<evidence type="ECO:0000256" key="10">
    <source>
        <dbReference type="ARBA" id="ARBA00022927"/>
    </source>
</evidence>
<dbReference type="InterPro" id="IPR018939">
    <property type="entry name" value="Autophagy-rel_prot_27"/>
</dbReference>
<evidence type="ECO:0000256" key="2">
    <source>
        <dbReference type="ARBA" id="ARBA00004358"/>
    </source>
</evidence>
<keyword evidence="14" id="KW-0496">Mitochondrion</keyword>
<feature type="region of interest" description="Disordered" evidence="18">
    <location>
        <begin position="202"/>
        <end position="232"/>
    </location>
</feature>
<keyword evidence="10" id="KW-0653">Protein transport</keyword>
<evidence type="ECO:0000256" key="16">
    <source>
        <dbReference type="ARBA" id="ARBA00023157"/>
    </source>
</evidence>
<organism evidence="22 23">
    <name type="scientific">Magnusiomyces paraingens</name>
    <dbReference type="NCBI Taxonomy" id="2606893"/>
    <lineage>
        <taxon>Eukaryota</taxon>
        <taxon>Fungi</taxon>
        <taxon>Dikarya</taxon>
        <taxon>Ascomycota</taxon>
        <taxon>Saccharomycotina</taxon>
        <taxon>Dipodascomycetes</taxon>
        <taxon>Dipodascales</taxon>
        <taxon>Dipodascaceae</taxon>
        <taxon>Magnusiomyces</taxon>
    </lineage>
</organism>
<gene>
    <name evidence="22" type="ORF">SAPINGB_P005668</name>
</gene>
<evidence type="ECO:0000313" key="22">
    <source>
        <dbReference type="EMBL" id="VVT57383.1"/>
    </source>
</evidence>
<evidence type="ECO:0000256" key="13">
    <source>
        <dbReference type="ARBA" id="ARBA00023034"/>
    </source>
</evidence>
<sequence length="309" mass="33819">MKKTNGFTSYIEYILLLLAITSQVVLATLNCDIHVDGVSFNLAPLQGTYQINSTISTPPSTNDFTWLFDPCASIIRENDKLPFSSECPDGSQICGIQRVMLPGSDPLLVSIIPVAGDFDGKQTGARIELIKEENSEKSKGLRVSLKGSSWGESTQLQGIIEFICPASDGKNDISSLPKYVSWDLNSLRLTWTTKYACENAITEPGNGDHKGDNKDDNNKGDDDSDKNSDNDESKSWGWFTWLFIIGVLGSATYIIAGSWINYNRYGLSGVDILPHADLLRDLPFLIRDVIRKIAGTFSAGNSRGGYSAV</sequence>
<feature type="signal peptide" evidence="20">
    <location>
        <begin position="1"/>
        <end position="27"/>
    </location>
</feature>
<dbReference type="GeneID" id="43584482"/>
<name>A0A5E8C153_9ASCO</name>
<evidence type="ECO:0000256" key="11">
    <source>
        <dbReference type="ARBA" id="ARBA00022989"/>
    </source>
</evidence>
<evidence type="ECO:0000256" key="17">
    <source>
        <dbReference type="ARBA" id="ARBA00023329"/>
    </source>
</evidence>
<feature type="transmembrane region" description="Helical" evidence="19">
    <location>
        <begin position="236"/>
        <end position="256"/>
    </location>
</feature>
<evidence type="ECO:0000256" key="18">
    <source>
        <dbReference type="SAM" id="MobiDB-lite"/>
    </source>
</evidence>
<dbReference type="PANTHER" id="PTHR15071">
    <property type="entry name" value="MANNOSE-6-PHOSPHATE RECEPTOR FAMILY MEMBER"/>
    <property type="match status" value="1"/>
</dbReference>
<keyword evidence="23" id="KW-1185">Reference proteome</keyword>
<evidence type="ECO:0000256" key="3">
    <source>
        <dbReference type="ARBA" id="ARBA00004472"/>
    </source>
</evidence>
<evidence type="ECO:0000256" key="19">
    <source>
        <dbReference type="SAM" id="Phobius"/>
    </source>
</evidence>
<keyword evidence="16" id="KW-1015">Disulfide bond</keyword>
<evidence type="ECO:0000256" key="9">
    <source>
        <dbReference type="ARBA" id="ARBA00022729"/>
    </source>
</evidence>